<evidence type="ECO:0000313" key="10">
    <source>
        <dbReference type="Proteomes" id="UP000190092"/>
    </source>
</evidence>
<keyword evidence="4 5" id="KW-0418">Kinase</keyword>
<keyword evidence="3 5" id="KW-0547">Nucleotide-binding</keyword>
<dbReference type="PROSITE" id="PS00113">
    <property type="entry name" value="ADENYLATE_KINASE"/>
    <property type="match status" value="1"/>
</dbReference>
<feature type="binding site" evidence="5">
    <location>
        <position position="161"/>
    </location>
    <ligand>
        <name>AMP</name>
        <dbReference type="ChEBI" id="CHEBI:456215"/>
    </ligand>
</feature>
<dbReference type="NCBIfam" id="NF001380">
    <property type="entry name" value="PRK00279.1-2"/>
    <property type="match status" value="1"/>
</dbReference>
<feature type="binding site" evidence="5">
    <location>
        <position position="130"/>
    </location>
    <ligand>
        <name>Zn(2+)</name>
        <dbReference type="ChEBI" id="CHEBI:29105"/>
        <note>structural</note>
    </ligand>
</feature>
<comment type="caution">
    <text evidence="5">Lacks conserved residue(s) required for the propagation of feature annotation.</text>
</comment>
<comment type="function">
    <text evidence="5">Catalyzes the reversible transfer of the terminal phosphate group between ATP and AMP. Plays an important role in cellular energy homeostasis and in adenine nucleotide metabolism.</text>
</comment>
<dbReference type="GO" id="GO:0004017">
    <property type="term" value="F:AMP kinase activity"/>
    <property type="evidence" value="ECO:0007669"/>
    <property type="project" value="UniProtKB-UniRule"/>
</dbReference>
<dbReference type="NCBIfam" id="TIGR01351">
    <property type="entry name" value="adk"/>
    <property type="match status" value="1"/>
</dbReference>
<keyword evidence="1 5" id="KW-0808">Transferase</keyword>
<keyword evidence="2 5" id="KW-0545">Nucleotide biosynthesis</keyword>
<dbReference type="Gene3D" id="3.40.50.300">
    <property type="entry name" value="P-loop containing nucleotide triphosphate hydrolases"/>
    <property type="match status" value="1"/>
</dbReference>
<protein>
    <recommendedName>
        <fullName evidence="5 7">Adenylate kinase</fullName>
        <shortName evidence="5">AK</shortName>
        <ecNumber evidence="5 7">2.7.4.3</ecNumber>
    </recommendedName>
    <alternativeName>
        <fullName evidence="5">ATP-AMP transphosphorylase</fullName>
    </alternativeName>
    <alternativeName>
        <fullName evidence="5">ATP:AMP phosphotransferase</fullName>
    </alternativeName>
    <alternativeName>
        <fullName evidence="5">Adenylate monophosphate kinase</fullName>
    </alternativeName>
</protein>
<accession>A0A1T4RV44</accession>
<dbReference type="FunFam" id="3.40.50.300:FF:000106">
    <property type="entry name" value="Adenylate kinase mitochondrial"/>
    <property type="match status" value="1"/>
</dbReference>
<evidence type="ECO:0000313" key="9">
    <source>
        <dbReference type="EMBL" id="SKA19884.1"/>
    </source>
</evidence>
<dbReference type="PANTHER" id="PTHR23359">
    <property type="entry name" value="NUCLEOTIDE KINASE"/>
    <property type="match status" value="1"/>
</dbReference>
<dbReference type="NCBIfam" id="NF001381">
    <property type="entry name" value="PRK00279.1-3"/>
    <property type="match status" value="1"/>
</dbReference>
<dbReference type="Pfam" id="PF00406">
    <property type="entry name" value="ADK"/>
    <property type="match status" value="1"/>
</dbReference>
<dbReference type="GO" id="GO:0044209">
    <property type="term" value="P:AMP salvage"/>
    <property type="evidence" value="ECO:0007669"/>
    <property type="project" value="UniProtKB-UniRule"/>
</dbReference>
<feature type="domain" description="Adenylate kinase active site lid" evidence="8">
    <location>
        <begin position="127"/>
        <end position="163"/>
    </location>
</feature>
<evidence type="ECO:0000256" key="3">
    <source>
        <dbReference type="ARBA" id="ARBA00022741"/>
    </source>
</evidence>
<feature type="binding site" evidence="5">
    <location>
        <position position="133"/>
    </location>
    <ligand>
        <name>Zn(2+)</name>
        <dbReference type="ChEBI" id="CHEBI:29105"/>
        <note>structural</note>
    </ligand>
</feature>
<keyword evidence="5" id="KW-0963">Cytoplasm</keyword>
<comment type="domain">
    <text evidence="5">Consists of three domains, a large central CORE domain and two small peripheral domains, NMPbind and LID, which undergo movements during catalysis. The LID domain closes over the site of phosphoryl transfer upon ATP binding. Assembling and dissambling the active center during each catalytic cycle provides an effective means to prevent ATP hydrolysis. Some bacteria have evolved a zinc-coordinating structure that stabilizes the LID domain.</text>
</comment>
<dbReference type="SUPFAM" id="SSF52540">
    <property type="entry name" value="P-loop containing nucleoside triphosphate hydrolases"/>
    <property type="match status" value="1"/>
</dbReference>
<feature type="binding site" evidence="5">
    <location>
        <position position="153"/>
    </location>
    <ligand>
        <name>Zn(2+)</name>
        <dbReference type="ChEBI" id="CHEBI:29105"/>
        <note>structural</note>
    </ligand>
</feature>
<feature type="binding site" evidence="5">
    <location>
        <begin position="85"/>
        <end position="88"/>
    </location>
    <ligand>
        <name>AMP</name>
        <dbReference type="ChEBI" id="CHEBI:456215"/>
    </ligand>
</feature>
<comment type="subcellular location">
    <subcellularLocation>
        <location evidence="5 7">Cytoplasm</location>
    </subcellularLocation>
</comment>
<dbReference type="EC" id="2.7.4.3" evidence="5 7"/>
<feature type="binding site" evidence="5">
    <location>
        <begin position="10"/>
        <end position="15"/>
    </location>
    <ligand>
        <name>ATP</name>
        <dbReference type="ChEBI" id="CHEBI:30616"/>
    </ligand>
</feature>
<dbReference type="NCBIfam" id="NF011100">
    <property type="entry name" value="PRK14527.1"/>
    <property type="match status" value="1"/>
</dbReference>
<dbReference type="Pfam" id="PF05191">
    <property type="entry name" value="ADK_lid"/>
    <property type="match status" value="1"/>
</dbReference>
<comment type="subunit">
    <text evidence="5 7">Monomer.</text>
</comment>
<dbReference type="RefSeq" id="WP_085935767.1">
    <property type="nucleotide sequence ID" value="NZ_FUWJ01000006.1"/>
</dbReference>
<evidence type="ECO:0000256" key="1">
    <source>
        <dbReference type="ARBA" id="ARBA00022679"/>
    </source>
</evidence>
<dbReference type="PRINTS" id="PR00094">
    <property type="entry name" value="ADENYLTKNASE"/>
</dbReference>
<feature type="binding site" evidence="5">
    <location>
        <position position="36"/>
    </location>
    <ligand>
        <name>AMP</name>
        <dbReference type="ChEBI" id="CHEBI:456215"/>
    </ligand>
</feature>
<dbReference type="AlphaFoldDB" id="A0A1T4RV44"/>
<feature type="binding site" evidence="5">
    <location>
        <position position="150"/>
    </location>
    <ligand>
        <name>Zn(2+)</name>
        <dbReference type="ChEBI" id="CHEBI:29105"/>
        <note>structural</note>
    </ligand>
</feature>
<dbReference type="NCBIfam" id="NF011105">
    <property type="entry name" value="PRK14532.1"/>
    <property type="match status" value="1"/>
</dbReference>
<comment type="similarity">
    <text evidence="5 6">Belongs to the adenylate kinase family.</text>
</comment>
<evidence type="ECO:0000256" key="5">
    <source>
        <dbReference type="HAMAP-Rule" id="MF_00235"/>
    </source>
</evidence>
<dbReference type="EMBL" id="FUWJ01000006">
    <property type="protein sequence ID" value="SKA19884.1"/>
    <property type="molecule type" value="Genomic_DNA"/>
</dbReference>
<gene>
    <name evidence="5" type="primary">adk</name>
    <name evidence="9" type="ORF">SAMN02745126_04076</name>
</gene>
<keyword evidence="5" id="KW-0479">Metal-binding</keyword>
<feature type="binding site" evidence="5">
    <location>
        <position position="127"/>
    </location>
    <ligand>
        <name>ATP</name>
        <dbReference type="ChEBI" id="CHEBI:30616"/>
    </ligand>
</feature>
<feature type="binding site" evidence="5">
    <location>
        <position position="172"/>
    </location>
    <ligand>
        <name>AMP</name>
        <dbReference type="ChEBI" id="CHEBI:456215"/>
    </ligand>
</feature>
<evidence type="ECO:0000256" key="2">
    <source>
        <dbReference type="ARBA" id="ARBA00022727"/>
    </source>
</evidence>
<comment type="catalytic activity">
    <reaction evidence="5 7">
        <text>AMP + ATP = 2 ADP</text>
        <dbReference type="Rhea" id="RHEA:12973"/>
        <dbReference type="ChEBI" id="CHEBI:30616"/>
        <dbReference type="ChEBI" id="CHEBI:456215"/>
        <dbReference type="ChEBI" id="CHEBI:456216"/>
        <dbReference type="EC" id="2.7.4.3"/>
    </reaction>
</comment>
<dbReference type="CDD" id="cd01428">
    <property type="entry name" value="ADK"/>
    <property type="match status" value="1"/>
</dbReference>
<dbReference type="InterPro" id="IPR000850">
    <property type="entry name" value="Adenylat/UMP-CMP_kin"/>
</dbReference>
<dbReference type="STRING" id="225324.SAMN02745126_04076"/>
<feature type="binding site" evidence="5">
    <location>
        <position position="92"/>
    </location>
    <ligand>
        <name>AMP</name>
        <dbReference type="ChEBI" id="CHEBI:456215"/>
    </ligand>
</feature>
<dbReference type="GO" id="GO:0005737">
    <property type="term" value="C:cytoplasm"/>
    <property type="evidence" value="ECO:0007669"/>
    <property type="project" value="UniProtKB-SubCell"/>
</dbReference>
<dbReference type="GO" id="GO:0008270">
    <property type="term" value="F:zinc ion binding"/>
    <property type="evidence" value="ECO:0007669"/>
    <property type="project" value="UniProtKB-UniRule"/>
</dbReference>
<feature type="region of interest" description="NMP" evidence="5">
    <location>
        <begin position="30"/>
        <end position="59"/>
    </location>
</feature>
<keyword evidence="5" id="KW-0862">Zinc</keyword>
<dbReference type="InterPro" id="IPR006259">
    <property type="entry name" value="Adenyl_kin_sub"/>
</dbReference>
<evidence type="ECO:0000256" key="4">
    <source>
        <dbReference type="ARBA" id="ARBA00022777"/>
    </source>
</evidence>
<evidence type="ECO:0000259" key="8">
    <source>
        <dbReference type="Pfam" id="PF05191"/>
    </source>
</evidence>
<reference evidence="10" key="1">
    <citation type="submission" date="2017-02" db="EMBL/GenBank/DDBJ databases">
        <authorList>
            <person name="Varghese N."/>
            <person name="Submissions S."/>
        </authorList>
    </citation>
    <scope>NUCLEOTIDE SEQUENCE [LARGE SCALE GENOMIC DNA]</scope>
    <source>
        <strain evidence="10">ATCC 27094</strain>
    </source>
</reference>
<evidence type="ECO:0000256" key="6">
    <source>
        <dbReference type="RuleBase" id="RU003330"/>
    </source>
</evidence>
<name>A0A1T4RV44_9HYPH</name>
<sequence>MNIILLGPPGAGKGTQAQRLQGDLGMVQLSTGDMLRAAVASGSELGKKAKDIMDKGQLVPDEVMVGLIEDRIEKPDCAKGFILDGFPRTEAQAEALDKMLAKSGKTLDRVIEMEVDEKALTERVVGRFTCAKCGAGYHDKFKRPKVDSICDVCGSKEFTRRKDDNAETMKTRMAAYRAQTEPLLPYYSTRKVLRKVDGMASMDEVYRQIRAVLAGA</sequence>
<dbReference type="GO" id="GO:0005524">
    <property type="term" value="F:ATP binding"/>
    <property type="evidence" value="ECO:0007669"/>
    <property type="project" value="UniProtKB-UniRule"/>
</dbReference>
<dbReference type="InterPro" id="IPR007862">
    <property type="entry name" value="Adenylate_kinase_lid-dom"/>
</dbReference>
<feature type="binding site" evidence="5">
    <location>
        <begin position="57"/>
        <end position="59"/>
    </location>
    <ligand>
        <name>AMP</name>
        <dbReference type="ChEBI" id="CHEBI:456215"/>
    </ligand>
</feature>
<proteinExistence type="inferred from homology"/>
<dbReference type="UniPathway" id="UPA00588">
    <property type="reaction ID" value="UER00649"/>
</dbReference>
<keyword evidence="5 7" id="KW-0067">ATP-binding</keyword>
<keyword evidence="10" id="KW-1185">Reference proteome</keyword>
<dbReference type="OrthoDB" id="9805030at2"/>
<dbReference type="HAMAP" id="MF_00235">
    <property type="entry name" value="Adenylate_kinase_Adk"/>
    <property type="match status" value="1"/>
</dbReference>
<dbReference type="Proteomes" id="UP000190092">
    <property type="component" value="Unassembled WGS sequence"/>
</dbReference>
<organism evidence="9 10">
    <name type="scientific">Enhydrobacter aerosaccus</name>
    <dbReference type="NCBI Taxonomy" id="225324"/>
    <lineage>
        <taxon>Bacteria</taxon>
        <taxon>Pseudomonadati</taxon>
        <taxon>Pseudomonadota</taxon>
        <taxon>Alphaproteobacteria</taxon>
        <taxon>Hyphomicrobiales</taxon>
        <taxon>Enhydrobacter</taxon>
    </lineage>
</organism>
<dbReference type="InterPro" id="IPR033690">
    <property type="entry name" value="Adenylat_kinase_CS"/>
</dbReference>
<evidence type="ECO:0000256" key="7">
    <source>
        <dbReference type="RuleBase" id="RU003331"/>
    </source>
</evidence>
<dbReference type="InterPro" id="IPR027417">
    <property type="entry name" value="P-loop_NTPase"/>
</dbReference>
<feature type="binding site" evidence="5">
    <location>
        <position position="200"/>
    </location>
    <ligand>
        <name>ATP</name>
        <dbReference type="ChEBI" id="CHEBI:30616"/>
    </ligand>
</feature>
<comment type="pathway">
    <text evidence="5">Purine metabolism; AMP biosynthesis via salvage pathway; AMP from ADP: step 1/1.</text>
</comment>
<feature type="binding site" evidence="5">
    <location>
        <position position="31"/>
    </location>
    <ligand>
        <name>AMP</name>
        <dbReference type="ChEBI" id="CHEBI:456215"/>
    </ligand>
</feature>